<keyword evidence="1 10" id="KW-1003">Cell membrane</keyword>
<comment type="caution">
    <text evidence="11">The sequence shown here is derived from an EMBL/GenBank/DDBJ whole genome shotgun (WGS) entry which is preliminary data.</text>
</comment>
<sequence length="197" mass="20379">MIEIIIVAAGYLLGSLSAGVLVARALGLGDPRDAGSGNPGATNVLRLGGKKAAVLTLIGDGGKGMLAIWLAHAFNMIPSIIALTGLAAFIGHLYPVFHGFRGGKGVATGFGVLLAWSWPAGLAALFTWLLVAAVGRRSSLAALAAAVLAPIYLLLSPAPLVITLAMIPMAALTLYRHQDNIRRLLDGTEPRIGQRSR</sequence>
<dbReference type="InterPro" id="IPR003811">
    <property type="entry name" value="G3P_acylTferase_PlsY"/>
</dbReference>
<evidence type="ECO:0000256" key="4">
    <source>
        <dbReference type="ARBA" id="ARBA00022692"/>
    </source>
</evidence>
<comment type="catalytic activity">
    <reaction evidence="10">
        <text>an acyl phosphate + sn-glycerol 3-phosphate = a 1-acyl-sn-glycero-3-phosphate + phosphate</text>
        <dbReference type="Rhea" id="RHEA:34075"/>
        <dbReference type="ChEBI" id="CHEBI:43474"/>
        <dbReference type="ChEBI" id="CHEBI:57597"/>
        <dbReference type="ChEBI" id="CHEBI:57970"/>
        <dbReference type="ChEBI" id="CHEBI:59918"/>
        <dbReference type="EC" id="2.3.1.275"/>
    </reaction>
</comment>
<name>A0A6N7QVD5_9GAMM</name>
<dbReference type="GO" id="GO:0005886">
    <property type="term" value="C:plasma membrane"/>
    <property type="evidence" value="ECO:0007669"/>
    <property type="project" value="UniProtKB-SubCell"/>
</dbReference>
<evidence type="ECO:0000256" key="6">
    <source>
        <dbReference type="ARBA" id="ARBA00023098"/>
    </source>
</evidence>
<feature type="transmembrane region" description="Helical" evidence="10">
    <location>
        <begin position="106"/>
        <end position="131"/>
    </location>
</feature>
<dbReference type="EC" id="2.3.1.275" evidence="10"/>
<comment type="function">
    <text evidence="10">Catalyzes the transfer of an acyl group from acyl-phosphate (acyl-PO(4)) to glycerol-3-phosphate (G3P) to form lysophosphatidic acid (LPA). This enzyme utilizes acyl-phosphate as fatty acyl donor, but not acyl-CoA or acyl-ACP.</text>
</comment>
<dbReference type="GO" id="GO:0043772">
    <property type="term" value="F:acyl-phosphate glycerol-3-phosphate acyltransferase activity"/>
    <property type="evidence" value="ECO:0007669"/>
    <property type="project" value="UniProtKB-UniRule"/>
</dbReference>
<keyword evidence="5 10" id="KW-1133">Transmembrane helix</keyword>
<proteinExistence type="inferred from homology"/>
<dbReference type="EMBL" id="WJPP01000003">
    <property type="protein sequence ID" value="MRH78277.1"/>
    <property type="molecule type" value="Genomic_DNA"/>
</dbReference>
<dbReference type="SMART" id="SM01207">
    <property type="entry name" value="G3P_acyltransf"/>
    <property type="match status" value="1"/>
</dbReference>
<comment type="subcellular location">
    <subcellularLocation>
        <location evidence="10">Cell membrane</location>
        <topology evidence="10">Multi-pass membrane protein</topology>
    </subcellularLocation>
</comment>
<evidence type="ECO:0000313" key="11">
    <source>
        <dbReference type="EMBL" id="MRH78277.1"/>
    </source>
</evidence>
<keyword evidence="2 10" id="KW-0444">Lipid biosynthesis</keyword>
<comment type="caution">
    <text evidence="10">Lacks conserved residue(s) required for the propagation of feature annotation.</text>
</comment>
<evidence type="ECO:0000256" key="5">
    <source>
        <dbReference type="ARBA" id="ARBA00022989"/>
    </source>
</evidence>
<dbReference type="HAMAP" id="MF_01043">
    <property type="entry name" value="PlsY"/>
    <property type="match status" value="1"/>
</dbReference>
<keyword evidence="8 10" id="KW-0594">Phospholipid biosynthesis</keyword>
<dbReference type="PANTHER" id="PTHR30309:SF0">
    <property type="entry name" value="GLYCEROL-3-PHOSPHATE ACYLTRANSFERASE-RELATED"/>
    <property type="match status" value="1"/>
</dbReference>
<keyword evidence="4 10" id="KW-0812">Transmembrane</keyword>
<dbReference type="RefSeq" id="WP_153719336.1">
    <property type="nucleotide sequence ID" value="NZ_WJPP01000003.1"/>
</dbReference>
<keyword evidence="6 10" id="KW-0443">Lipid metabolism</keyword>
<comment type="subunit">
    <text evidence="10">Probably interacts with PlsX.</text>
</comment>
<evidence type="ECO:0000256" key="10">
    <source>
        <dbReference type="HAMAP-Rule" id="MF_01043"/>
    </source>
</evidence>
<accession>A0A6N7QVD5</accession>
<evidence type="ECO:0000256" key="8">
    <source>
        <dbReference type="ARBA" id="ARBA00023209"/>
    </source>
</evidence>
<evidence type="ECO:0000256" key="7">
    <source>
        <dbReference type="ARBA" id="ARBA00023136"/>
    </source>
</evidence>
<keyword evidence="9 10" id="KW-1208">Phospholipid metabolism</keyword>
<dbReference type="GO" id="GO:0008654">
    <property type="term" value="P:phospholipid biosynthetic process"/>
    <property type="evidence" value="ECO:0007669"/>
    <property type="project" value="UniProtKB-UniRule"/>
</dbReference>
<dbReference type="PANTHER" id="PTHR30309">
    <property type="entry name" value="INNER MEMBRANE PROTEIN YGIH"/>
    <property type="match status" value="1"/>
</dbReference>
<evidence type="ECO:0000256" key="3">
    <source>
        <dbReference type="ARBA" id="ARBA00022679"/>
    </source>
</evidence>
<keyword evidence="3 10" id="KW-0808">Transferase</keyword>
<comment type="similarity">
    <text evidence="10">Belongs to the PlsY family.</text>
</comment>
<feature type="transmembrane region" description="Helical" evidence="10">
    <location>
        <begin position="66"/>
        <end position="94"/>
    </location>
</feature>
<evidence type="ECO:0000256" key="2">
    <source>
        <dbReference type="ARBA" id="ARBA00022516"/>
    </source>
</evidence>
<dbReference type="Proteomes" id="UP000433788">
    <property type="component" value="Unassembled WGS sequence"/>
</dbReference>
<dbReference type="Pfam" id="PF02660">
    <property type="entry name" value="G3P_acyltransf"/>
    <property type="match status" value="1"/>
</dbReference>
<dbReference type="AlphaFoldDB" id="A0A6N7QVD5"/>
<evidence type="ECO:0000256" key="1">
    <source>
        <dbReference type="ARBA" id="ARBA00022475"/>
    </source>
</evidence>
<evidence type="ECO:0000256" key="9">
    <source>
        <dbReference type="ARBA" id="ARBA00023264"/>
    </source>
</evidence>
<organism evidence="11 12">
    <name type="scientific">Spiribacter salilacus</name>
    <dbReference type="NCBI Taxonomy" id="2664894"/>
    <lineage>
        <taxon>Bacteria</taxon>
        <taxon>Pseudomonadati</taxon>
        <taxon>Pseudomonadota</taxon>
        <taxon>Gammaproteobacteria</taxon>
        <taxon>Chromatiales</taxon>
        <taxon>Ectothiorhodospiraceae</taxon>
        <taxon>Spiribacter</taxon>
    </lineage>
</organism>
<keyword evidence="7 10" id="KW-0472">Membrane</keyword>
<reference evidence="11 12" key="1">
    <citation type="submission" date="2019-11" db="EMBL/GenBank/DDBJ databases">
        <authorList>
            <person name="Zhang X.Y."/>
        </authorList>
    </citation>
    <scope>NUCLEOTIDE SEQUENCE [LARGE SCALE GENOMIC DNA]</scope>
    <source>
        <strain evidence="11 12">C176</strain>
    </source>
</reference>
<keyword evidence="12" id="KW-1185">Reference proteome</keyword>
<feature type="transmembrane region" description="Helical" evidence="10">
    <location>
        <begin position="151"/>
        <end position="175"/>
    </location>
</feature>
<evidence type="ECO:0000313" key="12">
    <source>
        <dbReference type="Proteomes" id="UP000433788"/>
    </source>
</evidence>
<comment type="pathway">
    <text evidence="10">Lipid metabolism; phospholipid metabolism.</text>
</comment>
<keyword evidence="11" id="KW-0012">Acyltransferase</keyword>
<dbReference type="NCBIfam" id="TIGR00023">
    <property type="entry name" value="glycerol-3-phosphate 1-O-acyltransferase PlsY"/>
    <property type="match status" value="1"/>
</dbReference>
<protein>
    <recommendedName>
        <fullName evidence="10">Glycerol-3-phosphate acyltransferase</fullName>
    </recommendedName>
    <alternativeName>
        <fullName evidence="10">Acyl-PO4 G3P acyltransferase</fullName>
    </alternativeName>
    <alternativeName>
        <fullName evidence="10">Acyl-phosphate--glycerol-3-phosphate acyltransferase</fullName>
    </alternativeName>
    <alternativeName>
        <fullName evidence="10">G3P acyltransferase</fullName>
        <shortName evidence="10">GPAT</shortName>
        <ecNumber evidence="10">2.3.1.275</ecNumber>
    </alternativeName>
    <alternativeName>
        <fullName evidence="10">Lysophosphatidic acid synthase</fullName>
        <shortName evidence="10">LPA synthase</shortName>
    </alternativeName>
</protein>
<dbReference type="UniPathway" id="UPA00085"/>
<gene>
    <name evidence="10 11" type="primary">plsY</name>
    <name evidence="11" type="ORF">GH984_06115</name>
</gene>